<comment type="caution">
    <text evidence="1">The sequence shown here is derived from an EMBL/GenBank/DDBJ whole genome shotgun (WGS) entry which is preliminary data.</text>
</comment>
<name>A0A2U1B3Q3_9BACT</name>
<accession>A0A2U1B3Q3</accession>
<proteinExistence type="predicted"/>
<evidence type="ECO:0000313" key="1">
    <source>
        <dbReference type="EMBL" id="PVY43147.1"/>
    </source>
</evidence>
<evidence type="ECO:0000313" key="2">
    <source>
        <dbReference type="Proteomes" id="UP000245466"/>
    </source>
</evidence>
<dbReference type="OrthoDB" id="1489869at2"/>
<dbReference type="RefSeq" id="WP_116542176.1">
    <property type="nucleotide sequence ID" value="NZ_QEKI01000002.1"/>
</dbReference>
<sequence length="313" mass="35908">MNEPDLLKNIADVFLNGIDERVSRGLNFINTNYKNTEMLNLCVSFMEYHHSDAIVADVENLFYRIGYFPATEAEMELDYSLKHALIGSYKAAFADLRRAIELTAINVYLTSEHSKREASFEWIMSQRDSPFFSTMIEALTKAGRFKRISDEANWKLNIKQLYWRISDYTHNKGQAKGYRELNKVNSHMLGTFVPNINLQTLSSFLDCYIETVREITAFLALYNPVILVGLPLEEKFGLNGPMSGFYTEQQADIINLLIPEPYRHYFKSLKEMDEEVIGAVESVLSMPNLTKEEFDKQVQAIQNLMGGKGEADN</sequence>
<dbReference type="Proteomes" id="UP000245466">
    <property type="component" value="Unassembled WGS sequence"/>
</dbReference>
<organism evidence="1 2">
    <name type="scientific">Pontibacter virosus</name>
    <dbReference type="NCBI Taxonomy" id="1765052"/>
    <lineage>
        <taxon>Bacteria</taxon>
        <taxon>Pseudomonadati</taxon>
        <taxon>Bacteroidota</taxon>
        <taxon>Cytophagia</taxon>
        <taxon>Cytophagales</taxon>
        <taxon>Hymenobacteraceae</taxon>
        <taxon>Pontibacter</taxon>
    </lineage>
</organism>
<reference evidence="1 2" key="1">
    <citation type="submission" date="2018-04" db="EMBL/GenBank/DDBJ databases">
        <title>Genomic Encyclopedia of Type Strains, Phase IV (KMG-IV): sequencing the most valuable type-strain genomes for metagenomic binning, comparative biology and taxonomic classification.</title>
        <authorList>
            <person name="Goeker M."/>
        </authorList>
    </citation>
    <scope>NUCLEOTIDE SEQUENCE [LARGE SCALE GENOMIC DNA]</scope>
    <source>
        <strain evidence="1 2">DSM 100231</strain>
    </source>
</reference>
<keyword evidence="2" id="KW-1185">Reference proteome</keyword>
<gene>
    <name evidence="1" type="ORF">C8E01_102324</name>
</gene>
<dbReference type="EMBL" id="QEKI01000002">
    <property type="protein sequence ID" value="PVY43147.1"/>
    <property type="molecule type" value="Genomic_DNA"/>
</dbReference>
<protein>
    <submittedName>
        <fullName evidence="1">Uncharacterized protein</fullName>
    </submittedName>
</protein>
<dbReference type="AlphaFoldDB" id="A0A2U1B3Q3"/>